<dbReference type="PROSITE" id="PS51462">
    <property type="entry name" value="NUDIX"/>
    <property type="match status" value="1"/>
</dbReference>
<gene>
    <name evidence="4" type="ORF">HYN43_004310</name>
</gene>
<dbReference type="PANTHER" id="PTHR43046">
    <property type="entry name" value="GDP-MANNOSE MANNOSYL HYDROLASE"/>
    <property type="match status" value="1"/>
</dbReference>
<dbReference type="GO" id="GO:0016787">
    <property type="term" value="F:hydrolase activity"/>
    <property type="evidence" value="ECO:0007669"/>
    <property type="project" value="UniProtKB-KW"/>
</dbReference>
<reference evidence="4 5" key="1">
    <citation type="submission" date="2018-10" db="EMBL/GenBank/DDBJ databases">
        <title>Genome sequencing of Mucilaginibacter sp. HYN0043.</title>
        <authorList>
            <person name="Kim M."/>
            <person name="Yi H."/>
        </authorList>
    </citation>
    <scope>NUCLEOTIDE SEQUENCE [LARGE SCALE GENOMIC DNA]</scope>
    <source>
        <strain evidence="4 5">HYN0043</strain>
    </source>
</reference>
<dbReference type="Gene3D" id="3.90.79.10">
    <property type="entry name" value="Nucleoside Triphosphate Pyrophosphohydrolase"/>
    <property type="match status" value="1"/>
</dbReference>
<feature type="domain" description="Nudix hydrolase" evidence="3">
    <location>
        <begin position="65"/>
        <end position="192"/>
    </location>
</feature>
<dbReference type="SUPFAM" id="SSF55811">
    <property type="entry name" value="Nudix"/>
    <property type="match status" value="1"/>
</dbReference>
<dbReference type="EMBL" id="CP032869">
    <property type="protein sequence ID" value="AYL94569.1"/>
    <property type="molecule type" value="Genomic_DNA"/>
</dbReference>
<evidence type="ECO:0000256" key="1">
    <source>
        <dbReference type="ARBA" id="ARBA00001946"/>
    </source>
</evidence>
<dbReference type="AlphaFoldDB" id="A0A494VKQ0"/>
<dbReference type="Gene3D" id="6.10.250.1120">
    <property type="match status" value="1"/>
</dbReference>
<dbReference type="Pfam" id="PF00293">
    <property type="entry name" value="NUDIX"/>
    <property type="match status" value="1"/>
</dbReference>
<dbReference type="Proteomes" id="UP000270046">
    <property type="component" value="Chromosome"/>
</dbReference>
<evidence type="ECO:0000313" key="5">
    <source>
        <dbReference type="Proteomes" id="UP000270046"/>
    </source>
</evidence>
<comment type="cofactor">
    <cofactor evidence="1">
        <name>Mg(2+)</name>
        <dbReference type="ChEBI" id="CHEBI:18420"/>
    </cofactor>
</comment>
<dbReference type="RefSeq" id="WP_119408287.1">
    <property type="nucleotide sequence ID" value="NZ_CP032869.1"/>
</dbReference>
<name>A0A494VKQ0_9SPHI</name>
<protein>
    <submittedName>
        <fullName evidence="4">NUDIX domain-containing protein</fullName>
    </submittedName>
</protein>
<sequence length="201" mass="22826">MKNQLDLLEKIYALAQTGIKYTRNPFDLDRYQTLLAIATDEYSQLTGLDTEILRERFNNDLGYATPKFGVNGALFNAEGKILLEHRTDDNLWGLPGGWVDVGEDPVSALKREFVEEASLVVEPVELINFYTRLPGPFAQPHTSVHALYFCRYISGNITKSIESFDIDYFDPATITAWHKDHGELARQAVGYFKKPPLNLPR</sequence>
<evidence type="ECO:0000256" key="2">
    <source>
        <dbReference type="ARBA" id="ARBA00022801"/>
    </source>
</evidence>
<dbReference type="InterPro" id="IPR059176">
    <property type="entry name" value="UDP-X_N"/>
</dbReference>
<organism evidence="4 5">
    <name type="scientific">Mucilaginibacter celer</name>
    <dbReference type="NCBI Taxonomy" id="2305508"/>
    <lineage>
        <taxon>Bacteria</taxon>
        <taxon>Pseudomonadati</taxon>
        <taxon>Bacteroidota</taxon>
        <taxon>Sphingobacteriia</taxon>
        <taxon>Sphingobacteriales</taxon>
        <taxon>Sphingobacteriaceae</taxon>
        <taxon>Mucilaginibacter</taxon>
    </lineage>
</organism>
<evidence type="ECO:0000313" key="4">
    <source>
        <dbReference type="EMBL" id="AYL94569.1"/>
    </source>
</evidence>
<dbReference type="InterPro" id="IPR015797">
    <property type="entry name" value="NUDIX_hydrolase-like_dom_sf"/>
</dbReference>
<dbReference type="InterPro" id="IPR000086">
    <property type="entry name" value="NUDIX_hydrolase_dom"/>
</dbReference>
<proteinExistence type="predicted"/>
<keyword evidence="2" id="KW-0378">Hydrolase</keyword>
<dbReference type="PANTHER" id="PTHR43046:SF16">
    <property type="entry name" value="ADP-RIBOSE PYROPHOSPHATASE YJHB-RELATED"/>
    <property type="match status" value="1"/>
</dbReference>
<evidence type="ECO:0000259" key="3">
    <source>
        <dbReference type="PROSITE" id="PS51462"/>
    </source>
</evidence>
<keyword evidence="5" id="KW-1185">Reference proteome</keyword>
<dbReference type="OrthoDB" id="3532303at2"/>
<dbReference type="Pfam" id="PF12535">
    <property type="entry name" value="Nudix_N"/>
    <property type="match status" value="1"/>
</dbReference>
<accession>A0A494VKQ0</accession>
<dbReference type="KEGG" id="muh:HYN43_004310"/>